<accession>A0A8X6VRB5</accession>
<gene>
    <name evidence="1" type="ORF">TNCV_1074101</name>
</gene>
<comment type="caution">
    <text evidence="1">The sequence shown here is derived from an EMBL/GenBank/DDBJ whole genome shotgun (WGS) entry which is preliminary data.</text>
</comment>
<keyword evidence="2" id="KW-1185">Reference proteome</keyword>
<dbReference type="EMBL" id="BMAU01021346">
    <property type="protein sequence ID" value="GFY17675.1"/>
    <property type="molecule type" value="Genomic_DNA"/>
</dbReference>
<protein>
    <submittedName>
        <fullName evidence="1">Uncharacterized protein</fullName>
    </submittedName>
</protein>
<reference evidence="1" key="1">
    <citation type="submission" date="2020-08" db="EMBL/GenBank/DDBJ databases">
        <title>Multicomponent nature underlies the extraordinary mechanical properties of spider dragline silk.</title>
        <authorList>
            <person name="Kono N."/>
            <person name="Nakamura H."/>
            <person name="Mori M."/>
            <person name="Yoshida Y."/>
            <person name="Ohtoshi R."/>
            <person name="Malay A.D."/>
            <person name="Moran D.A.P."/>
            <person name="Tomita M."/>
            <person name="Numata K."/>
            <person name="Arakawa K."/>
        </authorList>
    </citation>
    <scope>NUCLEOTIDE SEQUENCE</scope>
</reference>
<evidence type="ECO:0000313" key="1">
    <source>
        <dbReference type="EMBL" id="GFY17675.1"/>
    </source>
</evidence>
<organism evidence="1 2">
    <name type="scientific">Trichonephila clavipes</name>
    <name type="common">Golden silk orbweaver</name>
    <name type="synonym">Nephila clavipes</name>
    <dbReference type="NCBI Taxonomy" id="2585209"/>
    <lineage>
        <taxon>Eukaryota</taxon>
        <taxon>Metazoa</taxon>
        <taxon>Ecdysozoa</taxon>
        <taxon>Arthropoda</taxon>
        <taxon>Chelicerata</taxon>
        <taxon>Arachnida</taxon>
        <taxon>Araneae</taxon>
        <taxon>Araneomorphae</taxon>
        <taxon>Entelegynae</taxon>
        <taxon>Araneoidea</taxon>
        <taxon>Nephilidae</taxon>
        <taxon>Trichonephila</taxon>
    </lineage>
</organism>
<dbReference type="AlphaFoldDB" id="A0A8X6VRB5"/>
<dbReference type="Proteomes" id="UP000887159">
    <property type="component" value="Unassembled WGS sequence"/>
</dbReference>
<sequence length="111" mass="12878">MRKRVGKASPLEVTCVEEFLNIMFSKKKVPPTSYEDRNIENSYAISSWRLLIYELMFRHIKNCTEEEAHRQQGKNEWSTTLDKLNSFISSLYVLGIYGVNNLELDSLLSAV</sequence>
<evidence type="ECO:0000313" key="2">
    <source>
        <dbReference type="Proteomes" id="UP000887159"/>
    </source>
</evidence>
<proteinExistence type="predicted"/>
<name>A0A8X6VRB5_TRICX</name>